<reference evidence="2" key="1">
    <citation type="submission" date="2023-04" db="EMBL/GenBank/DDBJ databases">
        <title>Black Yeasts Isolated from many extreme environments.</title>
        <authorList>
            <person name="Coleine C."/>
            <person name="Stajich J.E."/>
            <person name="Selbmann L."/>
        </authorList>
    </citation>
    <scope>NUCLEOTIDE SEQUENCE</scope>
    <source>
        <strain evidence="2">CCFEE 5312</strain>
    </source>
</reference>
<evidence type="ECO:0000313" key="2">
    <source>
        <dbReference type="EMBL" id="KAK3051496.1"/>
    </source>
</evidence>
<dbReference type="SUPFAM" id="SSF50129">
    <property type="entry name" value="GroES-like"/>
    <property type="match status" value="1"/>
</dbReference>
<evidence type="ECO:0000313" key="3">
    <source>
        <dbReference type="Proteomes" id="UP001271007"/>
    </source>
</evidence>
<gene>
    <name evidence="2" type="ORF">LTR09_007519</name>
</gene>
<proteinExistence type="predicted"/>
<accession>A0AAJ0DJR5</accession>
<dbReference type="Gene3D" id="3.90.180.10">
    <property type="entry name" value="Medium-chain alcohol dehydrogenases, catalytic domain"/>
    <property type="match status" value="1"/>
</dbReference>
<protein>
    <recommendedName>
        <fullName evidence="1">Alcohol dehydrogenase-like N-terminal domain-containing protein</fullName>
    </recommendedName>
</protein>
<evidence type="ECO:0000259" key="1">
    <source>
        <dbReference type="Pfam" id="PF08240"/>
    </source>
</evidence>
<dbReference type="EMBL" id="JAWDJX010000026">
    <property type="protein sequence ID" value="KAK3051496.1"/>
    <property type="molecule type" value="Genomic_DNA"/>
</dbReference>
<keyword evidence="3" id="KW-1185">Reference proteome</keyword>
<feature type="domain" description="Alcohol dehydrogenase-like N-terminal" evidence="1">
    <location>
        <begin position="35"/>
        <end position="93"/>
    </location>
</feature>
<sequence length="94" mass="10101">MAGDLPTHHRALVLENKEAGFQVKQVPTPQPIHGSTVVHILSAGVLSYHREIYNGQKPYSIPLPLVRGMSAIGRIAAPGPDATLLKPGQLVYVD</sequence>
<dbReference type="Pfam" id="PF08240">
    <property type="entry name" value="ADH_N"/>
    <property type="match status" value="1"/>
</dbReference>
<organism evidence="2 3">
    <name type="scientific">Extremus antarcticus</name>
    <dbReference type="NCBI Taxonomy" id="702011"/>
    <lineage>
        <taxon>Eukaryota</taxon>
        <taxon>Fungi</taxon>
        <taxon>Dikarya</taxon>
        <taxon>Ascomycota</taxon>
        <taxon>Pezizomycotina</taxon>
        <taxon>Dothideomycetes</taxon>
        <taxon>Dothideomycetidae</taxon>
        <taxon>Mycosphaerellales</taxon>
        <taxon>Extremaceae</taxon>
        <taxon>Extremus</taxon>
    </lineage>
</organism>
<dbReference type="InterPro" id="IPR011032">
    <property type="entry name" value="GroES-like_sf"/>
</dbReference>
<dbReference type="InterPro" id="IPR013154">
    <property type="entry name" value="ADH-like_N"/>
</dbReference>
<comment type="caution">
    <text evidence="2">The sequence shown here is derived from an EMBL/GenBank/DDBJ whole genome shotgun (WGS) entry which is preliminary data.</text>
</comment>
<dbReference type="Proteomes" id="UP001271007">
    <property type="component" value="Unassembled WGS sequence"/>
</dbReference>
<dbReference type="AlphaFoldDB" id="A0AAJ0DJR5"/>
<name>A0AAJ0DJR5_9PEZI</name>